<organism evidence="1 2">
    <name type="scientific">Phyllobacterium bourgognense</name>
    <dbReference type="NCBI Taxonomy" id="314236"/>
    <lineage>
        <taxon>Bacteria</taxon>
        <taxon>Pseudomonadati</taxon>
        <taxon>Pseudomonadota</taxon>
        <taxon>Alphaproteobacteria</taxon>
        <taxon>Hyphomicrobiales</taxon>
        <taxon>Phyllobacteriaceae</taxon>
        <taxon>Phyllobacterium</taxon>
    </lineage>
</organism>
<gene>
    <name evidence="1" type="ORF">C7476_12512</name>
</gene>
<proteinExistence type="predicted"/>
<evidence type="ECO:0008006" key="3">
    <source>
        <dbReference type="Google" id="ProtNLM"/>
    </source>
</evidence>
<dbReference type="EMBL" id="QPJM01000025">
    <property type="protein sequence ID" value="RCW78396.1"/>
    <property type="molecule type" value="Genomic_DNA"/>
</dbReference>
<reference evidence="1 2" key="1">
    <citation type="submission" date="2018-07" db="EMBL/GenBank/DDBJ databases">
        <title>Genomic Encyclopedia of Type Strains, Phase III (KMG-III): the genomes of soil and plant-associated and newly described type strains.</title>
        <authorList>
            <person name="Whitman W."/>
        </authorList>
    </citation>
    <scope>NUCLEOTIDE SEQUENCE [LARGE SCALE GENOMIC DNA]</scope>
    <source>
        <strain evidence="1 2">31-25a</strain>
    </source>
</reference>
<accession>A0A368YGE2</accession>
<keyword evidence="2" id="KW-1185">Reference proteome</keyword>
<evidence type="ECO:0000313" key="1">
    <source>
        <dbReference type="EMBL" id="RCW78396.1"/>
    </source>
</evidence>
<sequence length="57" mass="6664">MTFDEPPLNTVGIEPKDRKWFVTVRESGQVKQRAFGTEEAAKEFAKQEERRLGIVRR</sequence>
<dbReference type="Proteomes" id="UP000253324">
    <property type="component" value="Unassembled WGS sequence"/>
</dbReference>
<evidence type="ECO:0000313" key="2">
    <source>
        <dbReference type="Proteomes" id="UP000253324"/>
    </source>
</evidence>
<dbReference type="AlphaFoldDB" id="A0A368YGE2"/>
<comment type="caution">
    <text evidence="1">The sequence shown here is derived from an EMBL/GenBank/DDBJ whole genome shotgun (WGS) entry which is preliminary data.</text>
</comment>
<protein>
    <recommendedName>
        <fullName evidence="3">DUF2188 domain-containing protein</fullName>
    </recommendedName>
</protein>
<dbReference type="RefSeq" id="WP_181872600.1">
    <property type="nucleotide sequence ID" value="NZ_QPJM01000025.1"/>
</dbReference>
<name>A0A368YGE2_9HYPH</name>